<dbReference type="InterPro" id="IPR021765">
    <property type="entry name" value="UstYa-like"/>
</dbReference>
<dbReference type="PANTHER" id="PTHR33365">
    <property type="entry name" value="YALI0B05434P"/>
    <property type="match status" value="1"/>
</dbReference>
<evidence type="ECO:0000313" key="5">
    <source>
        <dbReference type="Proteomes" id="UP000194127"/>
    </source>
</evidence>
<evidence type="ECO:0000256" key="3">
    <source>
        <dbReference type="SAM" id="Phobius"/>
    </source>
</evidence>
<evidence type="ECO:0000313" key="4">
    <source>
        <dbReference type="EMBL" id="OSX63068.1"/>
    </source>
</evidence>
<evidence type="ECO:0000256" key="1">
    <source>
        <dbReference type="ARBA" id="ARBA00004685"/>
    </source>
</evidence>
<dbReference type="Proteomes" id="UP000194127">
    <property type="component" value="Unassembled WGS sequence"/>
</dbReference>
<proteinExistence type="inferred from homology"/>
<comment type="similarity">
    <text evidence="2">Belongs to the ustYa family.</text>
</comment>
<dbReference type="GeneID" id="36322553"/>
<dbReference type="STRING" id="670580.A0A1X6N384"/>
<protein>
    <submittedName>
        <fullName evidence="4">Uncharacterized protein</fullName>
    </submittedName>
</protein>
<keyword evidence="3" id="KW-1133">Transmembrane helix</keyword>
<organism evidence="4 5">
    <name type="scientific">Postia placenta MAD-698-R-SB12</name>
    <dbReference type="NCBI Taxonomy" id="670580"/>
    <lineage>
        <taxon>Eukaryota</taxon>
        <taxon>Fungi</taxon>
        <taxon>Dikarya</taxon>
        <taxon>Basidiomycota</taxon>
        <taxon>Agaricomycotina</taxon>
        <taxon>Agaricomycetes</taxon>
        <taxon>Polyporales</taxon>
        <taxon>Adustoporiaceae</taxon>
        <taxon>Rhodonia</taxon>
    </lineage>
</organism>
<keyword evidence="3" id="KW-0472">Membrane</keyword>
<keyword evidence="3" id="KW-0812">Transmembrane</keyword>
<dbReference type="GO" id="GO:0043386">
    <property type="term" value="P:mycotoxin biosynthetic process"/>
    <property type="evidence" value="ECO:0007669"/>
    <property type="project" value="InterPro"/>
</dbReference>
<comment type="pathway">
    <text evidence="1">Mycotoxin biosynthesis.</text>
</comment>
<dbReference type="Pfam" id="PF11807">
    <property type="entry name" value="UstYa"/>
    <property type="match status" value="1"/>
</dbReference>
<dbReference type="OrthoDB" id="3687641at2759"/>
<name>A0A1X6N384_9APHY</name>
<sequence>MSALYGKVDSESQEDLIEAPPRPKRRLASARWCPWLIHTSLFCLWLILFVSLRPSTYRQQSTPSPADEAIEYRSMLFNGSVTHPSIFEGHPSAELDAAWDRITKIRLIAVTDDDLSRSGKSAAPSMLKYKKGGGYAAELQVVHELHCLNMLRQATYPDSYDHNETTPEVWRSHLDHCVEMLRQQIMCTGDVGLLVFHWVEGHVNPWPDYNTWHQCRDYEKILAWRDEHESHLPLELSEGIVRLKETP</sequence>
<dbReference type="RefSeq" id="XP_024339862.1">
    <property type="nucleotide sequence ID" value="XM_024477603.1"/>
</dbReference>
<gene>
    <name evidence="4" type="ORF">POSPLADRAFT_1039838</name>
</gene>
<accession>A0A1X6N384</accession>
<dbReference type="PANTHER" id="PTHR33365:SF4">
    <property type="entry name" value="CYCLOCHLOROTINE BIOSYNTHESIS PROTEIN O"/>
    <property type="match status" value="1"/>
</dbReference>
<evidence type="ECO:0000256" key="2">
    <source>
        <dbReference type="ARBA" id="ARBA00035112"/>
    </source>
</evidence>
<dbReference type="EMBL" id="KZ110596">
    <property type="protein sequence ID" value="OSX63068.1"/>
    <property type="molecule type" value="Genomic_DNA"/>
</dbReference>
<keyword evidence="5" id="KW-1185">Reference proteome</keyword>
<dbReference type="AlphaFoldDB" id="A0A1X6N384"/>
<reference evidence="4 5" key="1">
    <citation type="submission" date="2017-04" db="EMBL/GenBank/DDBJ databases">
        <title>Genome Sequence of the Model Brown-Rot Fungus Postia placenta SB12.</title>
        <authorList>
            <consortium name="DOE Joint Genome Institute"/>
            <person name="Gaskell J."/>
            <person name="Kersten P."/>
            <person name="Larrondo L.F."/>
            <person name="Canessa P."/>
            <person name="Martinez D."/>
            <person name="Hibbett D."/>
            <person name="Schmoll M."/>
            <person name="Kubicek C.P."/>
            <person name="Martinez A.T."/>
            <person name="Yadav J."/>
            <person name="Master E."/>
            <person name="Magnuson J.K."/>
            <person name="James T."/>
            <person name="Yaver D."/>
            <person name="Berka R."/>
            <person name="Labutti K."/>
            <person name="Lipzen A."/>
            <person name="Aerts A."/>
            <person name="Barry K."/>
            <person name="Henrissat B."/>
            <person name="Blanchette R."/>
            <person name="Grigoriev I."/>
            <person name="Cullen D."/>
        </authorList>
    </citation>
    <scope>NUCLEOTIDE SEQUENCE [LARGE SCALE GENOMIC DNA]</scope>
    <source>
        <strain evidence="4 5">MAD-698-R-SB12</strain>
    </source>
</reference>
<feature type="transmembrane region" description="Helical" evidence="3">
    <location>
        <begin position="32"/>
        <end position="52"/>
    </location>
</feature>